<gene>
    <name evidence="1" type="ORF">SAMN05216188_108133</name>
</gene>
<accession>A0A1H9LWD2</accession>
<reference evidence="2" key="1">
    <citation type="submission" date="2016-10" db="EMBL/GenBank/DDBJ databases">
        <authorList>
            <person name="Varghese N."/>
            <person name="Submissions S."/>
        </authorList>
    </citation>
    <scope>NUCLEOTIDE SEQUENCE [LARGE SCALE GENOMIC DNA]</scope>
    <source>
        <strain evidence="2">CGMCC 4.3525</strain>
    </source>
</reference>
<dbReference type="EMBL" id="FOFR01000008">
    <property type="protein sequence ID" value="SER15741.1"/>
    <property type="molecule type" value="Genomic_DNA"/>
</dbReference>
<organism evidence="1 2">
    <name type="scientific">Lentzea xinjiangensis</name>
    <dbReference type="NCBI Taxonomy" id="402600"/>
    <lineage>
        <taxon>Bacteria</taxon>
        <taxon>Bacillati</taxon>
        <taxon>Actinomycetota</taxon>
        <taxon>Actinomycetes</taxon>
        <taxon>Pseudonocardiales</taxon>
        <taxon>Pseudonocardiaceae</taxon>
        <taxon>Lentzea</taxon>
    </lineage>
</organism>
<dbReference type="Proteomes" id="UP000199352">
    <property type="component" value="Unassembled WGS sequence"/>
</dbReference>
<proteinExistence type="predicted"/>
<evidence type="ECO:0000313" key="2">
    <source>
        <dbReference type="Proteomes" id="UP000199352"/>
    </source>
</evidence>
<dbReference type="Gene3D" id="3.40.190.10">
    <property type="entry name" value="Periplasmic binding protein-like II"/>
    <property type="match status" value="2"/>
</dbReference>
<sequence length="79" mass="8599">MTPESLSSQEIVRRLDEFELDITMTCVDGSVRALPLYEERYVLLAPADDEIASRSVARWAEVAGGKLAGTGAHSYAVRG</sequence>
<dbReference type="AlphaFoldDB" id="A0A1H9LWD2"/>
<dbReference type="STRING" id="402600.SAMN05216188_108133"/>
<dbReference type="SUPFAM" id="SSF53850">
    <property type="entry name" value="Periplasmic binding protein-like II"/>
    <property type="match status" value="1"/>
</dbReference>
<name>A0A1H9LWD2_9PSEU</name>
<protein>
    <submittedName>
        <fullName evidence="1">Uncharacterized protein</fullName>
    </submittedName>
</protein>
<keyword evidence="2" id="KW-1185">Reference proteome</keyword>
<evidence type="ECO:0000313" key="1">
    <source>
        <dbReference type="EMBL" id="SER15741.1"/>
    </source>
</evidence>